<dbReference type="GO" id="GO:0043164">
    <property type="term" value="P:Gram-negative-bacterium-type cell wall biogenesis"/>
    <property type="evidence" value="ECO:0007669"/>
    <property type="project" value="TreeGrafter"/>
</dbReference>
<dbReference type="GO" id="GO:0005886">
    <property type="term" value="C:plasma membrane"/>
    <property type="evidence" value="ECO:0007669"/>
    <property type="project" value="TreeGrafter"/>
</dbReference>
<dbReference type="AlphaFoldDB" id="A0A371K0K5"/>
<keyword evidence="2" id="KW-1133">Transmembrane helix</keyword>
<feature type="transmembrane region" description="Helical" evidence="2">
    <location>
        <begin position="40"/>
        <end position="59"/>
    </location>
</feature>
<keyword evidence="5" id="KW-1185">Reference proteome</keyword>
<sequence>MTFLSSLQKLAVTLTYPPALSAALLGLAALLLIRYRRAGIAVVAAALGWSALWSLPAASDWLRHQLEKRYPVVDTAQLPRADAVVVLGGGSRYAWLDAPNPRPQALESSRLAAAARAWQAGRAPRIVLSGGGEDGGSEARTMARAIGYLGVPASALVLEERSRNTRDNARYTAELAERLGLKRVLLVTSSVHMPRAYAEFQRAGVDAYAAPVPERSARRSWWRRWLPSGSALWRSGRAFKEYAGLLAVALRLESNMPRIGATHSNHASSPRPTPITPLRPNPT</sequence>
<dbReference type="RefSeq" id="WP_115859885.1">
    <property type="nucleotide sequence ID" value="NZ_QTSU01000002.1"/>
</dbReference>
<comment type="caution">
    <text evidence="4">The sequence shown here is derived from an EMBL/GenBank/DDBJ whole genome shotgun (WGS) entry which is preliminary data.</text>
</comment>
<dbReference type="InterPro" id="IPR051599">
    <property type="entry name" value="Cell_Envelope_Assoc"/>
</dbReference>
<evidence type="ECO:0000313" key="5">
    <source>
        <dbReference type="Proteomes" id="UP000264492"/>
    </source>
</evidence>
<gene>
    <name evidence="4" type="ORF">DX914_14490</name>
</gene>
<dbReference type="Proteomes" id="UP000264492">
    <property type="component" value="Unassembled WGS sequence"/>
</dbReference>
<feature type="region of interest" description="Disordered" evidence="1">
    <location>
        <begin position="259"/>
        <end position="283"/>
    </location>
</feature>
<evidence type="ECO:0000259" key="3">
    <source>
        <dbReference type="Pfam" id="PF02698"/>
    </source>
</evidence>
<protein>
    <submittedName>
        <fullName evidence="4">YdcF family protein</fullName>
    </submittedName>
</protein>
<dbReference type="EMBL" id="QTSU01000002">
    <property type="protein sequence ID" value="RDZ27434.1"/>
    <property type="molecule type" value="Genomic_DNA"/>
</dbReference>
<keyword evidence="2" id="KW-0472">Membrane</keyword>
<dbReference type="GO" id="GO:0000270">
    <property type="term" value="P:peptidoglycan metabolic process"/>
    <property type="evidence" value="ECO:0007669"/>
    <property type="project" value="TreeGrafter"/>
</dbReference>
<dbReference type="InterPro" id="IPR014729">
    <property type="entry name" value="Rossmann-like_a/b/a_fold"/>
</dbReference>
<organism evidence="4 5">
    <name type="scientific">Lysobacter silvisoli</name>
    <dbReference type="NCBI Taxonomy" id="2293254"/>
    <lineage>
        <taxon>Bacteria</taxon>
        <taxon>Pseudomonadati</taxon>
        <taxon>Pseudomonadota</taxon>
        <taxon>Gammaproteobacteria</taxon>
        <taxon>Lysobacterales</taxon>
        <taxon>Lysobacteraceae</taxon>
        <taxon>Lysobacter</taxon>
    </lineage>
</organism>
<keyword evidence="2" id="KW-0812">Transmembrane</keyword>
<accession>A0A371K0K5</accession>
<proteinExistence type="predicted"/>
<dbReference type="CDD" id="cd06259">
    <property type="entry name" value="YdcF-like"/>
    <property type="match status" value="1"/>
</dbReference>
<feature type="compositionally biased region" description="Pro residues" evidence="1">
    <location>
        <begin position="271"/>
        <end position="283"/>
    </location>
</feature>
<reference evidence="4 5" key="1">
    <citation type="submission" date="2018-08" db="EMBL/GenBank/DDBJ databases">
        <title>Lysobacter sp. zong2l5, whole genome shotgun sequence.</title>
        <authorList>
            <person name="Zhang X."/>
            <person name="Feng G."/>
            <person name="Zhu H."/>
        </authorList>
    </citation>
    <scope>NUCLEOTIDE SEQUENCE [LARGE SCALE GENOMIC DNA]</scope>
    <source>
        <strain evidence="5">zong2l5</strain>
    </source>
</reference>
<dbReference type="Gene3D" id="3.40.50.620">
    <property type="entry name" value="HUPs"/>
    <property type="match status" value="1"/>
</dbReference>
<evidence type="ECO:0000256" key="1">
    <source>
        <dbReference type="SAM" id="MobiDB-lite"/>
    </source>
</evidence>
<dbReference type="InterPro" id="IPR003848">
    <property type="entry name" value="DUF218"/>
</dbReference>
<dbReference type="PANTHER" id="PTHR30336:SF4">
    <property type="entry name" value="ENVELOPE BIOGENESIS FACTOR ELYC"/>
    <property type="match status" value="1"/>
</dbReference>
<evidence type="ECO:0000256" key="2">
    <source>
        <dbReference type="SAM" id="Phobius"/>
    </source>
</evidence>
<feature type="domain" description="DUF218" evidence="3">
    <location>
        <begin position="82"/>
        <end position="244"/>
    </location>
</feature>
<dbReference type="OrthoDB" id="9809813at2"/>
<name>A0A371K0K5_9GAMM</name>
<dbReference type="PANTHER" id="PTHR30336">
    <property type="entry name" value="INNER MEMBRANE PROTEIN, PROBABLE PERMEASE"/>
    <property type="match status" value="1"/>
</dbReference>
<dbReference type="Pfam" id="PF02698">
    <property type="entry name" value="DUF218"/>
    <property type="match status" value="1"/>
</dbReference>
<evidence type="ECO:0000313" key="4">
    <source>
        <dbReference type="EMBL" id="RDZ27434.1"/>
    </source>
</evidence>
<feature type="transmembrane region" description="Helical" evidence="2">
    <location>
        <begin position="14"/>
        <end position="33"/>
    </location>
</feature>